<protein>
    <submittedName>
        <fullName evidence="1">Uncharacterized protein</fullName>
    </submittedName>
</protein>
<proteinExistence type="predicted"/>
<evidence type="ECO:0000313" key="1">
    <source>
        <dbReference type="EMBL" id="QLG30114.1"/>
    </source>
</evidence>
<geneLocation type="plasmid" evidence="1 2">
    <name>unnamed3</name>
</geneLocation>
<dbReference type="GeneID" id="56031415"/>
<keyword evidence="1" id="KW-0614">Plasmid</keyword>
<keyword evidence="2" id="KW-1185">Reference proteome</keyword>
<gene>
    <name evidence="1" type="ORF">HUG10_21240</name>
</gene>
<dbReference type="RefSeq" id="WP_179171688.1">
    <property type="nucleotide sequence ID" value="NZ_CP058532.1"/>
</dbReference>
<evidence type="ECO:0000313" key="2">
    <source>
        <dbReference type="Proteomes" id="UP000509750"/>
    </source>
</evidence>
<sequence>MTLAQSMSELPQQLQDLKNDNRLGLVSVRPGGDGILPYTSVSRLPFDTAALEIPHEDPYLTENPGITFDQLLAEYGCTSTTAGECTYVFPVETDDSLEQRAFEDLDVIYGLADAGLVAMAIDDVDRVEDALTGIRDLAEEWHDPDSDAWETYDQEIDGASR</sequence>
<dbReference type="Proteomes" id="UP000509750">
    <property type="component" value="Plasmid unnamed3"/>
</dbReference>
<accession>A0A7D5KAS4</accession>
<dbReference type="KEGG" id="halg:HUG10_21240"/>
<dbReference type="OrthoDB" id="386382at2157"/>
<organism evidence="1 2">
    <name type="scientific">Halorarum halophilum</name>
    <dbReference type="NCBI Taxonomy" id="2743090"/>
    <lineage>
        <taxon>Archaea</taxon>
        <taxon>Methanobacteriati</taxon>
        <taxon>Methanobacteriota</taxon>
        <taxon>Stenosarchaea group</taxon>
        <taxon>Halobacteria</taxon>
        <taxon>Halobacteriales</taxon>
        <taxon>Haloferacaceae</taxon>
        <taxon>Halorarum</taxon>
    </lineage>
</organism>
<reference evidence="1 2" key="1">
    <citation type="submission" date="2020-07" db="EMBL/GenBank/DDBJ databases">
        <title>Gai3-2, isolated from salt lake.</title>
        <authorList>
            <person name="Cui H."/>
            <person name="Shi X."/>
        </authorList>
    </citation>
    <scope>NUCLEOTIDE SEQUENCE [LARGE SCALE GENOMIC DNA]</scope>
    <source>
        <strain evidence="1 2">Gai3-2</strain>
        <plasmid evidence="1 2">unnamed3</plasmid>
    </source>
</reference>
<dbReference type="AlphaFoldDB" id="A0A7D5KAS4"/>
<dbReference type="EMBL" id="CP058532">
    <property type="protein sequence ID" value="QLG30114.1"/>
    <property type="molecule type" value="Genomic_DNA"/>
</dbReference>
<name>A0A7D5KAS4_9EURY</name>